<reference evidence="13 14" key="1">
    <citation type="submission" date="2019-04" db="EMBL/GenBank/DDBJ databases">
        <title>Natronospirillum operosus gen. nov., sp. nov., a haloalkaliphilic satellite isolated from decaying biomass of laboratory culture of cyanobacterium Geitlerinema sp. and proposal of Natronospirillaceae fam. nov. and Saccharospirillaceae fam. nov.</title>
        <authorList>
            <person name="Kevbrin V."/>
            <person name="Boltyanskaya Y."/>
            <person name="Koziaeva V."/>
            <person name="Grouzdev D.S."/>
            <person name="Park M."/>
            <person name="Cho J."/>
        </authorList>
    </citation>
    <scope>NUCLEOTIDE SEQUENCE [LARGE SCALE GENOMIC DNA]</scope>
    <source>
        <strain evidence="13 14">G-116</strain>
    </source>
</reference>
<dbReference type="PANTHER" id="PTHR32089:SF112">
    <property type="entry name" value="LYSOZYME-LIKE PROTEIN-RELATED"/>
    <property type="match status" value="1"/>
</dbReference>
<evidence type="ECO:0000259" key="12">
    <source>
        <dbReference type="PROSITE" id="PS50192"/>
    </source>
</evidence>
<keyword evidence="3" id="KW-0997">Cell inner membrane</keyword>
<dbReference type="Pfam" id="PF00015">
    <property type="entry name" value="MCPsignal"/>
    <property type="match status" value="1"/>
</dbReference>
<evidence type="ECO:0000259" key="11">
    <source>
        <dbReference type="PROSITE" id="PS50111"/>
    </source>
</evidence>
<proteinExistence type="inferred from homology"/>
<dbReference type="Pfam" id="PF08269">
    <property type="entry name" value="dCache_2"/>
    <property type="match status" value="1"/>
</dbReference>
<protein>
    <submittedName>
        <fullName evidence="13">Methyl-accepting chemotaxis protein</fullName>
    </submittedName>
</protein>
<comment type="caution">
    <text evidence="13">The sequence shown here is derived from an EMBL/GenBank/DDBJ whole genome shotgun (WGS) entry which is preliminary data.</text>
</comment>
<evidence type="ECO:0000256" key="10">
    <source>
        <dbReference type="SAM" id="Phobius"/>
    </source>
</evidence>
<keyword evidence="2" id="KW-1003">Cell membrane</keyword>
<feature type="transmembrane region" description="Helical" evidence="10">
    <location>
        <begin position="6"/>
        <end position="30"/>
    </location>
</feature>
<dbReference type="CDD" id="cd11386">
    <property type="entry name" value="MCP_signal"/>
    <property type="match status" value="1"/>
</dbReference>
<evidence type="ECO:0000256" key="5">
    <source>
        <dbReference type="ARBA" id="ARBA00022989"/>
    </source>
</evidence>
<dbReference type="PANTHER" id="PTHR32089">
    <property type="entry name" value="METHYL-ACCEPTING CHEMOTAXIS PROTEIN MCPB"/>
    <property type="match status" value="1"/>
</dbReference>
<evidence type="ECO:0000256" key="2">
    <source>
        <dbReference type="ARBA" id="ARBA00022475"/>
    </source>
</evidence>
<evidence type="ECO:0000313" key="14">
    <source>
        <dbReference type="Proteomes" id="UP000297475"/>
    </source>
</evidence>
<dbReference type="Gene3D" id="3.30.450.20">
    <property type="entry name" value="PAS domain"/>
    <property type="match status" value="1"/>
</dbReference>
<dbReference type="InterPro" id="IPR004010">
    <property type="entry name" value="Double_Cache_2"/>
</dbReference>
<dbReference type="Proteomes" id="UP000297475">
    <property type="component" value="Unassembled WGS sequence"/>
</dbReference>
<dbReference type="Gene3D" id="1.10.287.950">
    <property type="entry name" value="Methyl-accepting chemotaxis protein"/>
    <property type="match status" value="1"/>
</dbReference>
<comment type="subcellular location">
    <subcellularLocation>
        <location evidence="1">Cell inner membrane</location>
        <topology evidence="1">Multi-pass membrane protein</topology>
    </subcellularLocation>
</comment>
<dbReference type="PROSITE" id="PS50111">
    <property type="entry name" value="CHEMOTAXIS_TRANSDUC_2"/>
    <property type="match status" value="1"/>
</dbReference>
<keyword evidence="7 9" id="KW-0807">Transducer</keyword>
<evidence type="ECO:0000256" key="7">
    <source>
        <dbReference type="ARBA" id="ARBA00023224"/>
    </source>
</evidence>
<dbReference type="RefSeq" id="WP_135484561.1">
    <property type="nucleotide sequence ID" value="NZ_SRMF01000010.1"/>
</dbReference>
<feature type="transmembrane region" description="Helical" evidence="10">
    <location>
        <begin position="210"/>
        <end position="232"/>
    </location>
</feature>
<dbReference type="SMART" id="SM00283">
    <property type="entry name" value="MA"/>
    <property type="match status" value="1"/>
</dbReference>
<dbReference type="PROSITE" id="PS50192">
    <property type="entry name" value="T_SNARE"/>
    <property type="match status" value="1"/>
</dbReference>
<evidence type="ECO:0000256" key="3">
    <source>
        <dbReference type="ARBA" id="ARBA00022519"/>
    </source>
</evidence>
<dbReference type="InterPro" id="IPR000727">
    <property type="entry name" value="T_SNARE_dom"/>
</dbReference>
<keyword evidence="6 10" id="KW-0472">Membrane</keyword>
<evidence type="ECO:0000256" key="9">
    <source>
        <dbReference type="PROSITE-ProRule" id="PRU00284"/>
    </source>
</evidence>
<dbReference type="GO" id="GO:0006935">
    <property type="term" value="P:chemotaxis"/>
    <property type="evidence" value="ECO:0007669"/>
    <property type="project" value="InterPro"/>
</dbReference>
<dbReference type="SUPFAM" id="SSF58104">
    <property type="entry name" value="Methyl-accepting chemotaxis protein (MCP) signaling domain"/>
    <property type="match status" value="1"/>
</dbReference>
<gene>
    <name evidence="13" type="ORF">E4656_17265</name>
</gene>
<dbReference type="GO" id="GO:0005886">
    <property type="term" value="C:plasma membrane"/>
    <property type="evidence" value="ECO:0007669"/>
    <property type="project" value="UniProtKB-SubCell"/>
</dbReference>
<dbReference type="InterPro" id="IPR004089">
    <property type="entry name" value="MCPsignal_dom"/>
</dbReference>
<dbReference type="GO" id="GO:0007165">
    <property type="term" value="P:signal transduction"/>
    <property type="evidence" value="ECO:0007669"/>
    <property type="project" value="UniProtKB-KW"/>
</dbReference>
<keyword evidence="5 10" id="KW-1133">Transmembrane helix</keyword>
<dbReference type="GO" id="GO:0004888">
    <property type="term" value="F:transmembrane signaling receptor activity"/>
    <property type="evidence" value="ECO:0007669"/>
    <property type="project" value="InterPro"/>
</dbReference>
<dbReference type="InterPro" id="IPR033480">
    <property type="entry name" value="sCache_2"/>
</dbReference>
<evidence type="ECO:0000256" key="8">
    <source>
        <dbReference type="ARBA" id="ARBA00029447"/>
    </source>
</evidence>
<evidence type="ECO:0000256" key="6">
    <source>
        <dbReference type="ARBA" id="ARBA00023136"/>
    </source>
</evidence>
<dbReference type="SMART" id="SM01049">
    <property type="entry name" value="Cache_2"/>
    <property type="match status" value="1"/>
</dbReference>
<evidence type="ECO:0000256" key="4">
    <source>
        <dbReference type="ARBA" id="ARBA00022692"/>
    </source>
</evidence>
<dbReference type="EMBL" id="SRMF01000010">
    <property type="protein sequence ID" value="TGG91139.1"/>
    <property type="molecule type" value="Genomic_DNA"/>
</dbReference>
<sequence>MKLNTIGSHLLIVPVLALVGLLIVGGLAITTLEQRVMQGREDRVVAVMDLALGLIDHYQSQVASGDLSDEDAQRLARDAIRSLRYDTIEYFWINDMGQPYPRMIMHPTVPSLDGEILDGRNFYYATLARDLDGRTTERLDNENLFVAFVDVVNRFGEGFVEYQWPRPLAGGGVTDERFTKLSFVTYDPEWEWLIGTGIYVDDVADITWGLALRFALVVAVLILALIGATYYVRRWVLSHLGGDVHDTVSIVNQVAEGDFTVQIPLRAGDKTSLLAAISRMTAQLRDLVSNLQSLSGTLLEQATSLAQSSEETRTIMASVHDETAQAATAVHQMSATTQEVATNAASAAQTTKGAETRVTEGHDSVEKTIRAIETLHGNVSELSEVLSRLAKDGEEIGQVTAEIGGIAEQTNLLALNAAIEAARAGEQGRGFAVVADEVRTLASRTQTSTQEISDKIGRVQDGSNQAVETINRGQEQAAATIEQANQSGQTLVAIRQSMEELTDINTQLASAAEQMATVANDVNRNMDSIAQSVEQTTESTTQISETSQSLQTMADELEQQLKRFRI</sequence>
<keyword evidence="4 10" id="KW-0812">Transmembrane</keyword>
<feature type="domain" description="Methyl-accepting transducer" evidence="11">
    <location>
        <begin position="294"/>
        <end position="530"/>
    </location>
</feature>
<evidence type="ECO:0000313" key="13">
    <source>
        <dbReference type="EMBL" id="TGG91139.1"/>
    </source>
</evidence>
<dbReference type="AlphaFoldDB" id="A0A4Z0W5H2"/>
<name>A0A4Z0W5H2_9GAMM</name>
<accession>A0A4Z0W5H2</accession>
<organism evidence="13 14">
    <name type="scientific">Natronospirillum operosum</name>
    <dbReference type="NCBI Taxonomy" id="2759953"/>
    <lineage>
        <taxon>Bacteria</taxon>
        <taxon>Pseudomonadati</taxon>
        <taxon>Pseudomonadota</taxon>
        <taxon>Gammaproteobacteria</taxon>
        <taxon>Oceanospirillales</taxon>
        <taxon>Natronospirillaceae</taxon>
        <taxon>Natronospirillum</taxon>
    </lineage>
</organism>
<dbReference type="FunFam" id="1.10.287.950:FF:000001">
    <property type="entry name" value="Methyl-accepting chemotaxis sensory transducer"/>
    <property type="match status" value="1"/>
</dbReference>
<evidence type="ECO:0000256" key="1">
    <source>
        <dbReference type="ARBA" id="ARBA00004429"/>
    </source>
</evidence>
<keyword evidence="14" id="KW-1185">Reference proteome</keyword>
<dbReference type="PRINTS" id="PR00260">
    <property type="entry name" value="CHEMTRNSDUCR"/>
</dbReference>
<feature type="domain" description="T-SNARE coiled-coil homology" evidence="12">
    <location>
        <begin position="481"/>
        <end position="543"/>
    </location>
</feature>
<dbReference type="OrthoDB" id="9806477at2"/>
<comment type="similarity">
    <text evidence="8">Belongs to the methyl-accepting chemotaxis (MCP) protein family.</text>
</comment>
<dbReference type="InterPro" id="IPR004090">
    <property type="entry name" value="Chemotax_Me-accpt_rcpt"/>
</dbReference>